<accession>A0A261UKE9</accession>
<protein>
    <submittedName>
        <fullName evidence="2">GNAT family N-acetyltransferase</fullName>
    </submittedName>
</protein>
<dbReference type="Proteomes" id="UP000215767">
    <property type="component" value="Unassembled WGS sequence"/>
</dbReference>
<evidence type="ECO:0000259" key="1">
    <source>
        <dbReference type="PROSITE" id="PS51186"/>
    </source>
</evidence>
<dbReference type="InterPro" id="IPR053144">
    <property type="entry name" value="Acetyltransferase_Butenolide"/>
</dbReference>
<dbReference type="CDD" id="cd04301">
    <property type="entry name" value="NAT_SF"/>
    <property type="match status" value="1"/>
</dbReference>
<gene>
    <name evidence="2" type="ORF">CAL28_24515</name>
</gene>
<dbReference type="PANTHER" id="PTHR43233:SF1">
    <property type="entry name" value="FAMILY N-ACETYLTRANSFERASE, PUTATIVE (AFU_ORTHOLOGUE AFUA_6G03350)-RELATED"/>
    <property type="match status" value="1"/>
</dbReference>
<dbReference type="RefSeq" id="WP_094843736.1">
    <property type="nucleotide sequence ID" value="NZ_NEVS01000004.1"/>
</dbReference>
<evidence type="ECO:0000313" key="2">
    <source>
        <dbReference type="EMBL" id="OZI62356.1"/>
    </source>
</evidence>
<dbReference type="OrthoDB" id="3216107at2"/>
<feature type="domain" description="N-acetyltransferase" evidence="1">
    <location>
        <begin position="1"/>
        <end position="143"/>
    </location>
</feature>
<keyword evidence="3" id="KW-1185">Reference proteome</keyword>
<proteinExistence type="predicted"/>
<sequence>MEYEFSTDIDRLDISLIHGFLSKDSTWARGISRRLVEKSIENSLCFGLYDAGKQIGFARVVTDKATFAHLVDVFIVPGERGKGLSRRLVEYVLAHPDLQGLRRFTLTSSTAPWLYEKLGWTALRSPHIFMERYDPDVYTKTEDR</sequence>
<dbReference type="Pfam" id="PF13673">
    <property type="entry name" value="Acetyltransf_10"/>
    <property type="match status" value="1"/>
</dbReference>
<keyword evidence="2" id="KW-0808">Transferase</keyword>
<dbReference type="AlphaFoldDB" id="A0A261UKE9"/>
<name>A0A261UKE9_9BORD</name>
<dbReference type="SUPFAM" id="SSF55729">
    <property type="entry name" value="Acyl-CoA N-acyltransferases (Nat)"/>
    <property type="match status" value="1"/>
</dbReference>
<dbReference type="GO" id="GO:0016747">
    <property type="term" value="F:acyltransferase activity, transferring groups other than amino-acyl groups"/>
    <property type="evidence" value="ECO:0007669"/>
    <property type="project" value="InterPro"/>
</dbReference>
<organism evidence="2 3">
    <name type="scientific">Bordetella genomosp. 11</name>
    <dbReference type="NCBI Taxonomy" id="1416808"/>
    <lineage>
        <taxon>Bacteria</taxon>
        <taxon>Pseudomonadati</taxon>
        <taxon>Pseudomonadota</taxon>
        <taxon>Betaproteobacteria</taxon>
        <taxon>Burkholderiales</taxon>
        <taxon>Alcaligenaceae</taxon>
        <taxon>Bordetella</taxon>
    </lineage>
</organism>
<dbReference type="InterPro" id="IPR016181">
    <property type="entry name" value="Acyl_CoA_acyltransferase"/>
</dbReference>
<dbReference type="Gene3D" id="3.40.630.30">
    <property type="match status" value="1"/>
</dbReference>
<dbReference type="PROSITE" id="PS51186">
    <property type="entry name" value="GNAT"/>
    <property type="match status" value="1"/>
</dbReference>
<reference evidence="3" key="1">
    <citation type="submission" date="2017-05" db="EMBL/GenBank/DDBJ databases">
        <title>Complete and WGS of Bordetella genogroups.</title>
        <authorList>
            <person name="Spilker T."/>
            <person name="Lipuma J."/>
        </authorList>
    </citation>
    <scope>NUCLEOTIDE SEQUENCE [LARGE SCALE GENOMIC DNA]</scope>
    <source>
        <strain evidence="3">AU8856</strain>
    </source>
</reference>
<dbReference type="PANTHER" id="PTHR43233">
    <property type="entry name" value="FAMILY N-ACETYLTRANSFERASE, PUTATIVE (AFU_ORTHOLOGUE AFUA_6G03350)-RELATED"/>
    <property type="match status" value="1"/>
</dbReference>
<dbReference type="EMBL" id="NEVS01000004">
    <property type="protein sequence ID" value="OZI62356.1"/>
    <property type="molecule type" value="Genomic_DNA"/>
</dbReference>
<dbReference type="InterPro" id="IPR000182">
    <property type="entry name" value="GNAT_dom"/>
</dbReference>
<evidence type="ECO:0000313" key="3">
    <source>
        <dbReference type="Proteomes" id="UP000215767"/>
    </source>
</evidence>
<comment type="caution">
    <text evidence="2">The sequence shown here is derived from an EMBL/GenBank/DDBJ whole genome shotgun (WGS) entry which is preliminary data.</text>
</comment>